<accession>A0ABR7EGS6</accession>
<evidence type="ECO:0000313" key="7">
    <source>
        <dbReference type="Proteomes" id="UP000606889"/>
    </source>
</evidence>
<dbReference type="Gene3D" id="3.20.70.20">
    <property type="match status" value="1"/>
</dbReference>
<feature type="domain" description="PFL" evidence="5">
    <location>
        <begin position="1"/>
        <end position="631"/>
    </location>
</feature>
<comment type="caution">
    <text evidence="6">The sequence shown here is derived from an EMBL/GenBank/DDBJ whole genome shotgun (WGS) entry which is preliminary data.</text>
</comment>
<proteinExistence type="predicted"/>
<gene>
    <name evidence="6" type="ORF">H8S18_11585</name>
</gene>
<dbReference type="EMBL" id="JACOON010000006">
    <property type="protein sequence ID" value="MBC5648980.1"/>
    <property type="molecule type" value="Genomic_DNA"/>
</dbReference>
<dbReference type="Pfam" id="PF02901">
    <property type="entry name" value="PFL-like"/>
    <property type="match status" value="1"/>
</dbReference>
<dbReference type="InterPro" id="IPR004184">
    <property type="entry name" value="PFL_dom"/>
</dbReference>
<keyword evidence="1 3" id="KW-0556">Organic radical</keyword>
<reference evidence="6 7" key="1">
    <citation type="submission" date="2020-08" db="EMBL/GenBank/DDBJ databases">
        <title>Genome public.</title>
        <authorList>
            <person name="Liu C."/>
            <person name="Sun Q."/>
        </authorList>
    </citation>
    <scope>NUCLEOTIDE SEQUENCE [LARGE SCALE GENOMIC DNA]</scope>
    <source>
        <strain evidence="6 7">NSJ-35</strain>
    </source>
</reference>
<dbReference type="PROSITE" id="PS51554">
    <property type="entry name" value="PFL"/>
    <property type="match status" value="1"/>
</dbReference>
<dbReference type="Pfam" id="PF01228">
    <property type="entry name" value="Gly_radical"/>
    <property type="match status" value="1"/>
</dbReference>
<dbReference type="PROSITE" id="PS51149">
    <property type="entry name" value="GLY_RADICAL_2"/>
    <property type="match status" value="1"/>
</dbReference>
<dbReference type="RefSeq" id="WP_186858432.1">
    <property type="nucleotide sequence ID" value="NZ_JACOON010000006.1"/>
</dbReference>
<dbReference type="PANTHER" id="PTHR43641">
    <property type="entry name" value="FORMATE ACETYLTRANSFERASE 3-RELATED"/>
    <property type="match status" value="1"/>
</dbReference>
<feature type="domain" description="Glycine radical" evidence="4">
    <location>
        <begin position="638"/>
        <end position="759"/>
    </location>
</feature>
<sequence>MSEPSIAVKNLLDHFSDNYDDESLTLRKNIYRETYLEFADQSTYYKQAQAYARFLAQKPVCVHPYDLLAGQIQHHNFTGSMPAKFADDFDPREHPVPREPSVDDARIEWEACAPYLADAPQEDRDAAYSLVSGVAGGLYTHTSIGHVITGFRKVAHTGWNGLLEEIESSLADSGKNAEQRDYLCAMKTVLTAAQNYILRYARAAGDTIKDAQSETQAQNLARIADACRRLAQGPASSFFEAVQSTVLLQELVTMEILSGSMSLGRMDQLFGPYYEADLAAGRITAEEAQELIHAWRIKLAGLVNGYQNVAIGGCDRDGNFFANDITRMILRSTHDVRLDQPLLSMRYSRKMDDALWEETLRVIETGNGFPALFSDGAIIKSRVDAGVPADDAWDYGLVGCVEPCIQGREYSNTEQMRLNWPLVLELMLHGGKTLRTGEAFPLANIRNLDEIQTFGEFLSWFKSELAFHIQRGAHAVNVIDTVYHKAFPSILLSATLDDCIMRGQDAGAGGAKYRFSTFSNTGMANAVDSLLAIKQMVFENGMVTLPELACILARDFKGQEKLRLYAANRCPKFGNGDPGADGLMQELVDFASGIITNIKNTRGFHFLPSYYSVYHHASMGWMTGATADGRHAGVSLANALSPVQGADSKGPTAVIGAVTRCDHTKFGNGMVLDLKFSPSFFHNPVHRANFRSMIDTYFDQGGMEIQMNVIDRETLTAAQKEPEKYKNLIVRVSGFSAYFVTLNRTLQDEIIARTQYDGMG</sequence>
<dbReference type="PANTHER" id="PTHR43641:SF2">
    <property type="entry name" value="DEHYDRATASE YBIW-RELATED"/>
    <property type="match status" value="1"/>
</dbReference>
<keyword evidence="7" id="KW-1185">Reference proteome</keyword>
<evidence type="ECO:0000256" key="1">
    <source>
        <dbReference type="ARBA" id="ARBA00022818"/>
    </source>
</evidence>
<evidence type="ECO:0000313" key="6">
    <source>
        <dbReference type="EMBL" id="MBC5648980.1"/>
    </source>
</evidence>
<evidence type="ECO:0000259" key="5">
    <source>
        <dbReference type="PROSITE" id="PS51554"/>
    </source>
</evidence>
<keyword evidence="2" id="KW-0456">Lyase</keyword>
<evidence type="ECO:0000256" key="3">
    <source>
        <dbReference type="PROSITE-ProRule" id="PRU00493"/>
    </source>
</evidence>
<dbReference type="Proteomes" id="UP000606889">
    <property type="component" value="Unassembled WGS sequence"/>
</dbReference>
<evidence type="ECO:0000256" key="2">
    <source>
        <dbReference type="ARBA" id="ARBA00023239"/>
    </source>
</evidence>
<organism evidence="6 7">
    <name type="scientific">Christensenella tenuis</name>
    <dbReference type="NCBI Taxonomy" id="2763033"/>
    <lineage>
        <taxon>Bacteria</taxon>
        <taxon>Bacillati</taxon>
        <taxon>Bacillota</taxon>
        <taxon>Clostridia</taxon>
        <taxon>Christensenellales</taxon>
        <taxon>Christensenellaceae</taxon>
        <taxon>Christensenella</taxon>
    </lineage>
</organism>
<protein>
    <submittedName>
        <fullName evidence="6">Uncharacterized protein</fullName>
    </submittedName>
</protein>
<evidence type="ECO:0000259" key="4">
    <source>
        <dbReference type="PROSITE" id="PS51149"/>
    </source>
</evidence>
<dbReference type="InterPro" id="IPR001150">
    <property type="entry name" value="Gly_radical"/>
</dbReference>
<feature type="modified residue" description="Glycine radical" evidence="3">
    <location>
        <position position="734"/>
    </location>
</feature>
<dbReference type="InterPro" id="IPR051215">
    <property type="entry name" value="GRE"/>
</dbReference>
<name>A0ABR7EGS6_9FIRM</name>
<dbReference type="SUPFAM" id="SSF51998">
    <property type="entry name" value="PFL-like glycyl radical enzymes"/>
    <property type="match status" value="1"/>
</dbReference>